<dbReference type="PANTHER" id="PTHR38045">
    <property type="entry name" value="CHROMOSOME 1, WHOLE GENOME SHOTGUN SEQUENCE"/>
    <property type="match status" value="1"/>
</dbReference>
<protein>
    <recommendedName>
        <fullName evidence="3">Heparinase ii iii family protein</fullName>
    </recommendedName>
</protein>
<dbReference type="Gene3D" id="1.50.10.100">
    <property type="entry name" value="Chondroitin AC/alginate lyase"/>
    <property type="match status" value="1"/>
</dbReference>
<sequence length="171" mass="18869">MAALAILGDDTTGDAQTILQNSINNAKANCILATSSDGTWAETANYWYFGSTGHVEMASALITATGSDYGLLNDNADFKKTGNYHAYVYGATSLFNYGDHGPNKYSSTANSIIFYASVYSEPKYALFQRDRPDAAEPWSMFWYDPSVAGTFWANAPLDMFFDDDLDQWMSM</sequence>
<evidence type="ECO:0000313" key="1">
    <source>
        <dbReference type="EMBL" id="KTB28569.1"/>
    </source>
</evidence>
<proteinExistence type="predicted"/>
<gene>
    <name evidence="1" type="ORF">WG66_18772</name>
</gene>
<dbReference type="Proteomes" id="UP000054988">
    <property type="component" value="Unassembled WGS sequence"/>
</dbReference>
<dbReference type="EMBL" id="LATX01002469">
    <property type="protein sequence ID" value="KTB28569.1"/>
    <property type="molecule type" value="Genomic_DNA"/>
</dbReference>
<reference evidence="1 2" key="1">
    <citation type="submission" date="2015-12" db="EMBL/GenBank/DDBJ databases">
        <title>Draft genome sequence of Moniliophthora roreri, the causal agent of frosty pod rot of cacao.</title>
        <authorList>
            <person name="Aime M.C."/>
            <person name="Diaz-Valderrama J.R."/>
            <person name="Kijpornyongpan T."/>
            <person name="Phillips-Mora W."/>
        </authorList>
    </citation>
    <scope>NUCLEOTIDE SEQUENCE [LARGE SCALE GENOMIC DNA]</scope>
    <source>
        <strain evidence="1 2">MCA 2952</strain>
    </source>
</reference>
<evidence type="ECO:0000313" key="2">
    <source>
        <dbReference type="Proteomes" id="UP000054988"/>
    </source>
</evidence>
<dbReference type="AlphaFoldDB" id="A0A0W0EWV4"/>
<name>A0A0W0EWV4_MONRR</name>
<organism evidence="1 2">
    <name type="scientific">Moniliophthora roreri</name>
    <name type="common">Frosty pod rot fungus</name>
    <name type="synonym">Monilia roreri</name>
    <dbReference type="NCBI Taxonomy" id="221103"/>
    <lineage>
        <taxon>Eukaryota</taxon>
        <taxon>Fungi</taxon>
        <taxon>Dikarya</taxon>
        <taxon>Basidiomycota</taxon>
        <taxon>Agaricomycotina</taxon>
        <taxon>Agaricomycetes</taxon>
        <taxon>Agaricomycetidae</taxon>
        <taxon>Agaricales</taxon>
        <taxon>Marasmiineae</taxon>
        <taxon>Marasmiaceae</taxon>
        <taxon>Moniliophthora</taxon>
    </lineage>
</organism>
<accession>A0A0W0EWV4</accession>
<dbReference type="PANTHER" id="PTHR38045:SF1">
    <property type="entry name" value="HEPARINASE II_III-LIKE PROTEIN"/>
    <property type="match status" value="1"/>
</dbReference>
<comment type="caution">
    <text evidence="1">The sequence shown here is derived from an EMBL/GenBank/DDBJ whole genome shotgun (WGS) entry which is preliminary data.</text>
</comment>
<dbReference type="SUPFAM" id="SSF48230">
    <property type="entry name" value="Chondroitin AC/alginate lyase"/>
    <property type="match status" value="1"/>
</dbReference>
<dbReference type="eggNOG" id="ENOG502QUTC">
    <property type="taxonomic scope" value="Eukaryota"/>
</dbReference>
<evidence type="ECO:0008006" key="3">
    <source>
        <dbReference type="Google" id="ProtNLM"/>
    </source>
</evidence>
<dbReference type="InterPro" id="IPR008929">
    <property type="entry name" value="Chondroitin_lyas"/>
</dbReference>